<dbReference type="Proteomes" id="UP000007575">
    <property type="component" value="Plasmid P2"/>
</dbReference>
<proteinExistence type="predicted"/>
<dbReference type="EMBL" id="CP002193">
    <property type="protein sequence ID" value="AFD27676.1"/>
    <property type="molecule type" value="Genomic_DNA"/>
</dbReference>
<evidence type="ECO:0000313" key="1">
    <source>
        <dbReference type="EMBL" id="AFD27676.1"/>
    </source>
</evidence>
<gene>
    <name evidence="1" type="ordered locus">DGo_PB0407</name>
</gene>
<dbReference type="HOGENOM" id="CLU_113232_0_0_0"/>
<dbReference type="SUPFAM" id="SSF48452">
    <property type="entry name" value="TPR-like"/>
    <property type="match status" value="2"/>
</dbReference>
<dbReference type="KEGG" id="dgo:DGo_PB0407"/>
<geneLocation type="plasmid" evidence="1 2">
    <name>P2</name>
</geneLocation>
<organism evidence="1 2">
    <name type="scientific">Deinococcus gobiensis (strain DSM 21396 / JCM 16679 / CGMCC 1.7299 / I-0)</name>
    <dbReference type="NCBI Taxonomy" id="745776"/>
    <lineage>
        <taxon>Bacteria</taxon>
        <taxon>Thermotogati</taxon>
        <taxon>Deinococcota</taxon>
        <taxon>Deinococci</taxon>
        <taxon>Deinococcales</taxon>
        <taxon>Deinococcaceae</taxon>
        <taxon>Deinococcus</taxon>
    </lineage>
</organism>
<reference evidence="1 2" key="1">
    <citation type="journal article" date="2012" name="PLoS ONE">
        <title>Genome sequence and transcriptome analysis of the radioresistant bacterium Deinococcus gobiensis: insights into the extreme environmental adaptations.</title>
        <authorList>
            <person name="Yuan M."/>
            <person name="Chen M."/>
            <person name="Zhang W."/>
            <person name="Lu W."/>
            <person name="Wang J."/>
            <person name="Yang M."/>
            <person name="Zhao P."/>
            <person name="Tang R."/>
            <person name="Li X."/>
            <person name="Hao Y."/>
            <person name="Zhou Z."/>
            <person name="Zhan Y."/>
            <person name="Yu H."/>
            <person name="Teng C."/>
            <person name="Yan Y."/>
            <person name="Ping S."/>
            <person name="Wang Y."/>
            <person name="Lin M."/>
        </authorList>
    </citation>
    <scope>NUCLEOTIDE SEQUENCE [LARGE SCALE GENOMIC DNA]</scope>
    <source>
        <strain evidence="2">DSM 21396 / JCM 16679 / CGMCC 1.7299 / I-0</strain>
        <plasmid evidence="1">P2</plasmid>
    </source>
</reference>
<sequence>MNSIEEAWLAFTQDNYPTAEHLFQSIIKNDQDESVIRQAQFGLGYVLAFTQQFEEARAIFLYLHDDAKKREAVGEQHRALHQVGMVERMAGNWLQAKITFTKEAELIEQLGNLPLPVAVNAYEQGFIALHLNELELAYQWLNCSLEQAEYTDDQVAVGCAYRALGDYFKQIGEIEQAQHR</sequence>
<dbReference type="RefSeq" id="WP_014686768.1">
    <property type="nucleotide sequence ID" value="NC_017791.1"/>
</dbReference>
<dbReference type="AlphaFoldDB" id="H8H2C9"/>
<accession>H8H2C9</accession>
<dbReference type="InterPro" id="IPR011990">
    <property type="entry name" value="TPR-like_helical_dom_sf"/>
</dbReference>
<dbReference type="Gene3D" id="1.25.40.10">
    <property type="entry name" value="Tetratricopeptide repeat domain"/>
    <property type="match status" value="1"/>
</dbReference>
<dbReference type="OrthoDB" id="2083458at2"/>
<evidence type="ECO:0000313" key="2">
    <source>
        <dbReference type="Proteomes" id="UP000007575"/>
    </source>
</evidence>
<keyword evidence="1" id="KW-0614">Plasmid</keyword>
<protein>
    <submittedName>
        <fullName evidence="1">Uncharacterized protein</fullName>
    </submittedName>
</protein>
<keyword evidence="2" id="KW-1185">Reference proteome</keyword>
<name>H8H2C9_DEIGI</name>